<comment type="caution">
    <text evidence="2">The sequence shown here is derived from an EMBL/GenBank/DDBJ whole genome shotgun (WGS) entry which is preliminary data.</text>
</comment>
<evidence type="ECO:0000256" key="1">
    <source>
        <dbReference type="SAM" id="MobiDB-lite"/>
    </source>
</evidence>
<feature type="region of interest" description="Disordered" evidence="1">
    <location>
        <begin position="107"/>
        <end position="164"/>
    </location>
</feature>
<dbReference type="Proteomes" id="UP001205998">
    <property type="component" value="Unassembled WGS sequence"/>
</dbReference>
<dbReference type="EMBL" id="MU549132">
    <property type="protein sequence ID" value="KAI5627754.1"/>
    <property type="molecule type" value="Genomic_DNA"/>
</dbReference>
<name>A0AAD5B2Y9_SILAS</name>
<keyword evidence="3" id="KW-1185">Reference proteome</keyword>
<accession>A0AAD5B2Y9</accession>
<proteinExistence type="predicted"/>
<organism evidence="2 3">
    <name type="scientific">Silurus asotus</name>
    <name type="common">Amur catfish</name>
    <name type="synonym">Parasilurus asotus</name>
    <dbReference type="NCBI Taxonomy" id="30991"/>
    <lineage>
        <taxon>Eukaryota</taxon>
        <taxon>Metazoa</taxon>
        <taxon>Chordata</taxon>
        <taxon>Craniata</taxon>
        <taxon>Vertebrata</taxon>
        <taxon>Euteleostomi</taxon>
        <taxon>Actinopterygii</taxon>
        <taxon>Neopterygii</taxon>
        <taxon>Teleostei</taxon>
        <taxon>Ostariophysi</taxon>
        <taxon>Siluriformes</taxon>
        <taxon>Siluridae</taxon>
        <taxon>Silurus</taxon>
    </lineage>
</organism>
<gene>
    <name evidence="2" type="ORF">C0J50_8395</name>
</gene>
<sequence length="195" mass="21408">MSKRIITGISETGEGTGAFPFFSEPTSLIYMSTAQPVEDMDVDDPYSCFVAKSKIGIPETGEGTGTWPFSLSCMDPRQPGELMKVDDLYSCFVAESETGYRKLGYSWTKEEEEEKERRKTSTKTAGKAEVEEREKGITESGEDVGTRPFYSDTSSSSCMGPGQPVEDWEMEDLCSCSLAVPESGEAPINSEIVYS</sequence>
<protein>
    <submittedName>
        <fullName evidence="2">Uncharacterized protein</fullName>
    </submittedName>
</protein>
<evidence type="ECO:0000313" key="2">
    <source>
        <dbReference type="EMBL" id="KAI5627754.1"/>
    </source>
</evidence>
<reference evidence="2" key="1">
    <citation type="submission" date="2018-07" db="EMBL/GenBank/DDBJ databases">
        <title>Comparative genomics of catfishes provides insights into carnivory and benthic adaptation.</title>
        <authorList>
            <person name="Zhang Y."/>
            <person name="Wang D."/>
            <person name="Peng Z."/>
            <person name="Zheng S."/>
            <person name="Shao F."/>
            <person name="Tao W."/>
        </authorList>
    </citation>
    <scope>NUCLEOTIDE SEQUENCE</scope>
    <source>
        <strain evidence="2">Chongqing</strain>
    </source>
</reference>
<dbReference type="AlphaFoldDB" id="A0AAD5B2Y9"/>
<feature type="compositionally biased region" description="Basic and acidic residues" evidence="1">
    <location>
        <begin position="126"/>
        <end position="137"/>
    </location>
</feature>
<evidence type="ECO:0000313" key="3">
    <source>
        <dbReference type="Proteomes" id="UP001205998"/>
    </source>
</evidence>